<feature type="binding site" evidence="8">
    <location>
        <position position="153"/>
    </location>
    <ligand>
        <name>(R)-pantoate</name>
        <dbReference type="ChEBI" id="CHEBI:15980"/>
    </ligand>
</feature>
<feature type="binding site" evidence="8">
    <location>
        <begin position="184"/>
        <end position="187"/>
    </location>
    <ligand>
        <name>ATP</name>
        <dbReference type="ChEBI" id="CHEBI:30616"/>
    </ligand>
</feature>
<evidence type="ECO:0000256" key="1">
    <source>
        <dbReference type="ARBA" id="ARBA00004990"/>
    </source>
</evidence>
<dbReference type="InterPro" id="IPR004821">
    <property type="entry name" value="Cyt_trans-like"/>
</dbReference>
<feature type="binding site" evidence="8">
    <location>
        <begin position="30"/>
        <end position="37"/>
    </location>
    <ligand>
        <name>ATP</name>
        <dbReference type="ChEBI" id="CHEBI:30616"/>
    </ligand>
</feature>
<comment type="subunit">
    <text evidence="8">Homodimer.</text>
</comment>
<comment type="miscellaneous">
    <text evidence="8">The reaction proceeds by a bi uni uni bi ping pong mechanism.</text>
</comment>
<comment type="similarity">
    <text evidence="2 8">Belongs to the pantothenate synthetase family.</text>
</comment>
<dbReference type="SUPFAM" id="SSF52374">
    <property type="entry name" value="Nucleotidylyl transferase"/>
    <property type="match status" value="1"/>
</dbReference>
<protein>
    <recommendedName>
        <fullName evidence="8">Pantothenate synthetase</fullName>
        <shortName evidence="8">PS</shortName>
        <ecNumber evidence="8">6.3.2.1</ecNumber>
    </recommendedName>
    <alternativeName>
        <fullName evidence="8">Pantoate--beta-alanine ligase</fullName>
    </alternativeName>
    <alternativeName>
        <fullName evidence="8">Pantoate-activating enzyme</fullName>
    </alternativeName>
</protein>
<keyword evidence="3 8" id="KW-0436">Ligase</keyword>
<feature type="binding site" evidence="8">
    <location>
        <begin position="147"/>
        <end position="150"/>
    </location>
    <ligand>
        <name>ATP</name>
        <dbReference type="ChEBI" id="CHEBI:30616"/>
    </ligand>
</feature>
<dbReference type="EMBL" id="PETL01000221">
    <property type="protein sequence ID" value="PIV63975.1"/>
    <property type="molecule type" value="Genomic_DNA"/>
</dbReference>
<dbReference type="InterPro" id="IPR003721">
    <property type="entry name" value="Pantoate_ligase"/>
</dbReference>
<dbReference type="Proteomes" id="UP000228886">
    <property type="component" value="Unassembled WGS sequence"/>
</dbReference>
<reference evidence="10" key="1">
    <citation type="submission" date="2017-09" db="EMBL/GenBank/DDBJ databases">
        <title>Depth-based differentiation of microbial function through sediment-hosted aquifers and enrichment of novel symbionts in the deep terrestrial subsurface.</title>
        <authorList>
            <person name="Probst A.J."/>
            <person name="Ladd B."/>
            <person name="Jarett J.K."/>
            <person name="Geller-Mcgrath D.E."/>
            <person name="Sieber C.M.K."/>
            <person name="Emerson J.B."/>
            <person name="Anantharaman K."/>
            <person name="Thomas B.C."/>
            <person name="Malmstrom R."/>
            <person name="Stieglmeier M."/>
            <person name="Klingl A."/>
            <person name="Woyke T."/>
            <person name="Ryan C.M."/>
            <person name="Banfield J.F."/>
        </authorList>
    </citation>
    <scope>NUCLEOTIDE SEQUENCE [LARGE SCALE GENOMIC DNA]</scope>
</reference>
<organism evidence="9 10">
    <name type="scientific">bacterium (Candidatus Ratteibacteria) CG01_land_8_20_14_3_00_40_19</name>
    <dbReference type="NCBI Taxonomy" id="2014290"/>
    <lineage>
        <taxon>Bacteria</taxon>
        <taxon>Candidatus Ratteibacteria</taxon>
    </lineage>
</organism>
<gene>
    <name evidence="8" type="primary">panC</name>
    <name evidence="9" type="ORF">COS11_04620</name>
</gene>
<dbReference type="NCBIfam" id="TIGR00125">
    <property type="entry name" value="cyt_tran_rel"/>
    <property type="match status" value="1"/>
</dbReference>
<evidence type="ECO:0000256" key="2">
    <source>
        <dbReference type="ARBA" id="ARBA00009256"/>
    </source>
</evidence>
<dbReference type="Gene3D" id="3.40.50.620">
    <property type="entry name" value="HUPs"/>
    <property type="match status" value="1"/>
</dbReference>
<dbReference type="GO" id="GO:0005524">
    <property type="term" value="F:ATP binding"/>
    <property type="evidence" value="ECO:0007669"/>
    <property type="project" value="UniProtKB-KW"/>
</dbReference>
<comment type="catalytic activity">
    <reaction evidence="7 8">
        <text>(R)-pantoate + beta-alanine + ATP = (R)-pantothenate + AMP + diphosphate + H(+)</text>
        <dbReference type="Rhea" id="RHEA:10912"/>
        <dbReference type="ChEBI" id="CHEBI:15378"/>
        <dbReference type="ChEBI" id="CHEBI:15980"/>
        <dbReference type="ChEBI" id="CHEBI:29032"/>
        <dbReference type="ChEBI" id="CHEBI:30616"/>
        <dbReference type="ChEBI" id="CHEBI:33019"/>
        <dbReference type="ChEBI" id="CHEBI:57966"/>
        <dbReference type="ChEBI" id="CHEBI:456215"/>
        <dbReference type="EC" id="6.3.2.1"/>
    </reaction>
</comment>
<evidence type="ECO:0000256" key="8">
    <source>
        <dbReference type="HAMAP-Rule" id="MF_00158"/>
    </source>
</evidence>
<keyword evidence="6 8" id="KW-0067">ATP-binding</keyword>
<dbReference type="GO" id="GO:0005829">
    <property type="term" value="C:cytosol"/>
    <property type="evidence" value="ECO:0007669"/>
    <property type="project" value="TreeGrafter"/>
</dbReference>
<feature type="active site" description="Proton donor" evidence="8">
    <location>
        <position position="37"/>
    </location>
</feature>
<evidence type="ECO:0000256" key="5">
    <source>
        <dbReference type="ARBA" id="ARBA00022741"/>
    </source>
</evidence>
<dbReference type="InterPro" id="IPR042176">
    <property type="entry name" value="Pantoate_ligase_C"/>
</dbReference>
<dbReference type="HAMAP" id="MF_00158">
    <property type="entry name" value="PanC"/>
    <property type="match status" value="1"/>
</dbReference>
<dbReference type="GO" id="GO:0015940">
    <property type="term" value="P:pantothenate biosynthetic process"/>
    <property type="evidence" value="ECO:0007669"/>
    <property type="project" value="UniProtKB-UniRule"/>
</dbReference>
<evidence type="ECO:0000256" key="7">
    <source>
        <dbReference type="ARBA" id="ARBA00048258"/>
    </source>
</evidence>
<name>A0A2M7E8E1_9BACT</name>
<dbReference type="Pfam" id="PF02569">
    <property type="entry name" value="Pantoate_ligase"/>
    <property type="match status" value="1"/>
</dbReference>
<dbReference type="PANTHER" id="PTHR21299:SF1">
    <property type="entry name" value="PANTOATE--BETA-ALANINE LIGASE"/>
    <property type="match status" value="1"/>
</dbReference>
<dbReference type="PANTHER" id="PTHR21299">
    <property type="entry name" value="CYTIDYLATE KINASE/PANTOATE-BETA-ALANINE LIGASE"/>
    <property type="match status" value="1"/>
</dbReference>
<evidence type="ECO:0000256" key="4">
    <source>
        <dbReference type="ARBA" id="ARBA00022655"/>
    </source>
</evidence>
<evidence type="ECO:0000313" key="9">
    <source>
        <dbReference type="EMBL" id="PIV63975.1"/>
    </source>
</evidence>
<comment type="subcellular location">
    <subcellularLocation>
        <location evidence="8">Cytoplasm</location>
    </subcellularLocation>
</comment>
<keyword evidence="5 8" id="KW-0547">Nucleotide-binding</keyword>
<proteinExistence type="inferred from homology"/>
<keyword evidence="4 8" id="KW-0566">Pantothenate biosynthesis</keyword>
<comment type="caution">
    <text evidence="9">The sequence shown here is derived from an EMBL/GenBank/DDBJ whole genome shotgun (WGS) entry which is preliminary data.</text>
</comment>
<sequence>MKVIKKSKELQTLIEREKKKGKIIGLVPTMGYLHSGHISLIKRAKKDCGIVVVSIYVNPTQFGPGEDYQRYPRDLERDKKLAKEAGTDILFVPSDEEIYPDSFHTYIQVEELSGRLCGVSRPIHFRGVATIVAKLFNIVKPTKAYFGWKDAQQLIILKKMVKDLNMDVEVVGLPTVREKDGLAISSRNKYLSKQERKIAPILYQALVKAKKMVNSGENNSARVLQQAKDLIKKKKGVKIDYLKAINLIDLKDAKKIKKNTLIAIAAWIGKTRLIDNVII</sequence>
<dbReference type="UniPathway" id="UPA00028">
    <property type="reaction ID" value="UER00005"/>
</dbReference>
<feature type="binding site" evidence="8">
    <location>
        <position position="61"/>
    </location>
    <ligand>
        <name>beta-alanine</name>
        <dbReference type="ChEBI" id="CHEBI:57966"/>
    </ligand>
</feature>
<evidence type="ECO:0000313" key="10">
    <source>
        <dbReference type="Proteomes" id="UP000228886"/>
    </source>
</evidence>
<dbReference type="GO" id="GO:0004592">
    <property type="term" value="F:pantoate-beta-alanine ligase activity"/>
    <property type="evidence" value="ECO:0007669"/>
    <property type="project" value="UniProtKB-UniRule"/>
</dbReference>
<accession>A0A2M7E8E1</accession>
<dbReference type="CDD" id="cd00560">
    <property type="entry name" value="PanC"/>
    <property type="match status" value="1"/>
</dbReference>
<dbReference type="FunFam" id="3.30.1300.10:FF:000001">
    <property type="entry name" value="Pantothenate synthetase"/>
    <property type="match status" value="1"/>
</dbReference>
<evidence type="ECO:0000256" key="6">
    <source>
        <dbReference type="ARBA" id="ARBA00022840"/>
    </source>
</evidence>
<feature type="binding site" evidence="8">
    <location>
        <position position="176"/>
    </location>
    <ligand>
        <name>ATP</name>
        <dbReference type="ChEBI" id="CHEBI:30616"/>
    </ligand>
</feature>
<dbReference type="NCBIfam" id="TIGR00018">
    <property type="entry name" value="panC"/>
    <property type="match status" value="1"/>
</dbReference>
<feature type="binding site" evidence="8">
    <location>
        <position position="61"/>
    </location>
    <ligand>
        <name>(R)-pantoate</name>
        <dbReference type="ChEBI" id="CHEBI:15980"/>
    </ligand>
</feature>
<dbReference type="EC" id="6.3.2.1" evidence="8"/>
<dbReference type="AlphaFoldDB" id="A0A2M7E8E1"/>
<keyword evidence="8" id="KW-0963">Cytoplasm</keyword>
<dbReference type="FunFam" id="3.40.50.620:FF:000013">
    <property type="entry name" value="Pantothenate synthetase"/>
    <property type="match status" value="1"/>
</dbReference>
<comment type="function">
    <text evidence="8">Catalyzes the condensation of pantoate with beta-alanine in an ATP-dependent reaction via a pantoyl-adenylate intermediate.</text>
</comment>
<dbReference type="Gene3D" id="3.30.1300.10">
    <property type="entry name" value="Pantoate-beta-alanine ligase, C-terminal domain"/>
    <property type="match status" value="1"/>
</dbReference>
<evidence type="ECO:0000256" key="3">
    <source>
        <dbReference type="ARBA" id="ARBA00022598"/>
    </source>
</evidence>
<comment type="pathway">
    <text evidence="1 8">Cofactor biosynthesis; (R)-pantothenate biosynthesis; (R)-pantothenate from (R)-pantoate and beta-alanine: step 1/1.</text>
</comment>
<dbReference type="InterPro" id="IPR014729">
    <property type="entry name" value="Rossmann-like_a/b/a_fold"/>
</dbReference>